<dbReference type="GO" id="GO:0051537">
    <property type="term" value="F:2 iron, 2 sulfur cluster binding"/>
    <property type="evidence" value="ECO:0007669"/>
    <property type="project" value="UniProtKB-KW"/>
</dbReference>
<dbReference type="InterPro" id="IPR001055">
    <property type="entry name" value="Adrenodoxin-like"/>
</dbReference>
<dbReference type="PROSITE" id="PS51085">
    <property type="entry name" value="2FE2S_FER_2"/>
    <property type="match status" value="1"/>
</dbReference>
<evidence type="ECO:0000256" key="2">
    <source>
        <dbReference type="ARBA" id="ARBA00022714"/>
    </source>
</evidence>
<keyword evidence="3" id="KW-0479">Metal-binding</keyword>
<dbReference type="AlphaFoldDB" id="A0A9X4P120"/>
<dbReference type="GO" id="GO:0009055">
    <property type="term" value="F:electron transfer activity"/>
    <property type="evidence" value="ECO:0007669"/>
    <property type="project" value="TreeGrafter"/>
</dbReference>
<keyword evidence="2" id="KW-0001">2Fe-2S</keyword>
<organism evidence="8 9">
    <name type="scientific">Hydrogenophaga taeniospiralis CCUG 15921</name>
    <dbReference type="NCBI Taxonomy" id="1281780"/>
    <lineage>
        <taxon>Bacteria</taxon>
        <taxon>Pseudomonadati</taxon>
        <taxon>Pseudomonadota</taxon>
        <taxon>Betaproteobacteria</taxon>
        <taxon>Burkholderiales</taxon>
        <taxon>Comamonadaceae</taxon>
        <taxon>Hydrogenophaga</taxon>
    </lineage>
</organism>
<feature type="domain" description="2Fe-2S ferredoxin-type" evidence="7">
    <location>
        <begin position="2"/>
        <end position="106"/>
    </location>
</feature>
<proteinExistence type="inferred from homology"/>
<dbReference type="Proteomes" id="UP001152876">
    <property type="component" value="Unassembled WGS sequence"/>
</dbReference>
<keyword evidence="9" id="KW-1185">Reference proteome</keyword>
<dbReference type="Pfam" id="PF00111">
    <property type="entry name" value="Fer2"/>
    <property type="match status" value="1"/>
</dbReference>
<comment type="caution">
    <text evidence="8">The sequence shown here is derived from an EMBL/GenBank/DDBJ whole genome shotgun (WGS) entry which is preliminary data.</text>
</comment>
<comment type="cofactor">
    <cofactor evidence="6">
        <name>[2Fe-2S] cluster</name>
        <dbReference type="ChEBI" id="CHEBI:190135"/>
    </cofactor>
</comment>
<keyword evidence="5" id="KW-0411">Iron-sulfur</keyword>
<evidence type="ECO:0000256" key="5">
    <source>
        <dbReference type="ARBA" id="ARBA00023014"/>
    </source>
</evidence>
<dbReference type="SUPFAM" id="SSF54292">
    <property type="entry name" value="2Fe-2S ferredoxin-like"/>
    <property type="match status" value="1"/>
</dbReference>
<dbReference type="InterPro" id="IPR001041">
    <property type="entry name" value="2Fe-2S_ferredoxin-type"/>
</dbReference>
<evidence type="ECO:0000256" key="1">
    <source>
        <dbReference type="ARBA" id="ARBA00010914"/>
    </source>
</evidence>
<dbReference type="InterPro" id="IPR018298">
    <property type="entry name" value="Adrenodoxin_Fe-S_BS"/>
</dbReference>
<sequence>MIHIRFIAADQSVQDIQAEPGQSLMKAAVDANVRGIEADCGGTLTCATCHVMVNAPWIDQLPPPVADERDMLDFAACPAQADSRLSCQIVLTPELDGLVVRLPAKQH</sequence>
<dbReference type="InterPro" id="IPR012675">
    <property type="entry name" value="Beta-grasp_dom_sf"/>
</dbReference>
<dbReference type="CDD" id="cd00207">
    <property type="entry name" value="fer2"/>
    <property type="match status" value="1"/>
</dbReference>
<keyword evidence="4" id="KW-0408">Iron</keyword>
<dbReference type="RefSeq" id="WP_068168232.1">
    <property type="nucleotide sequence ID" value="NZ_AOGK01000028.1"/>
</dbReference>
<dbReference type="PANTHER" id="PTHR23426">
    <property type="entry name" value="FERREDOXIN/ADRENODOXIN"/>
    <property type="match status" value="1"/>
</dbReference>
<dbReference type="GO" id="GO:0046872">
    <property type="term" value="F:metal ion binding"/>
    <property type="evidence" value="ECO:0007669"/>
    <property type="project" value="UniProtKB-KW"/>
</dbReference>
<evidence type="ECO:0000256" key="3">
    <source>
        <dbReference type="ARBA" id="ARBA00022723"/>
    </source>
</evidence>
<protein>
    <submittedName>
        <fullName evidence="8">Ferredoxin</fullName>
    </submittedName>
</protein>
<dbReference type="Gene3D" id="3.10.20.30">
    <property type="match status" value="1"/>
</dbReference>
<gene>
    <name evidence="8" type="ORF">H010_22066</name>
</gene>
<dbReference type="PRINTS" id="PR00355">
    <property type="entry name" value="ADRENODOXIN"/>
</dbReference>
<dbReference type="PANTHER" id="PTHR23426:SF65">
    <property type="entry name" value="FERREDOXIN-2, MITOCHONDRIAL"/>
    <property type="match status" value="1"/>
</dbReference>
<evidence type="ECO:0000313" key="8">
    <source>
        <dbReference type="EMBL" id="MDG5977955.1"/>
    </source>
</evidence>
<accession>A0A9X4P120</accession>
<dbReference type="GO" id="GO:0140647">
    <property type="term" value="P:P450-containing electron transport chain"/>
    <property type="evidence" value="ECO:0007669"/>
    <property type="project" value="InterPro"/>
</dbReference>
<evidence type="ECO:0000256" key="6">
    <source>
        <dbReference type="ARBA" id="ARBA00034078"/>
    </source>
</evidence>
<name>A0A9X4P120_9BURK</name>
<dbReference type="OrthoDB" id="9799640at2"/>
<dbReference type="EMBL" id="AOGK01000028">
    <property type="protein sequence ID" value="MDG5977955.1"/>
    <property type="molecule type" value="Genomic_DNA"/>
</dbReference>
<dbReference type="PROSITE" id="PS00814">
    <property type="entry name" value="ADX"/>
    <property type="match status" value="1"/>
</dbReference>
<evidence type="ECO:0000256" key="4">
    <source>
        <dbReference type="ARBA" id="ARBA00023004"/>
    </source>
</evidence>
<reference evidence="8" key="1">
    <citation type="submission" date="2013-01" db="EMBL/GenBank/DDBJ databases">
        <title>Genome draft of Hydrogenophaga taeniospiralis 2K1.</title>
        <authorList>
            <person name="Gomila M."/>
            <person name="Lalucat J."/>
        </authorList>
    </citation>
    <scope>NUCLEOTIDE SEQUENCE</scope>
    <source>
        <strain evidence="8">CCUG 15921</strain>
    </source>
</reference>
<evidence type="ECO:0000259" key="7">
    <source>
        <dbReference type="PROSITE" id="PS51085"/>
    </source>
</evidence>
<comment type="similarity">
    <text evidence="1">Belongs to the adrenodoxin/putidaredoxin family.</text>
</comment>
<dbReference type="InterPro" id="IPR036010">
    <property type="entry name" value="2Fe-2S_ferredoxin-like_sf"/>
</dbReference>
<evidence type="ECO:0000313" key="9">
    <source>
        <dbReference type="Proteomes" id="UP001152876"/>
    </source>
</evidence>